<keyword evidence="2" id="KW-1185">Reference proteome</keyword>
<evidence type="ECO:0000313" key="2">
    <source>
        <dbReference type="Proteomes" id="UP000251993"/>
    </source>
</evidence>
<dbReference type="OrthoDB" id="966144at2"/>
<organism evidence="1 2">
    <name type="scientific">Runella rosea</name>
    <dbReference type="NCBI Taxonomy" id="2259595"/>
    <lineage>
        <taxon>Bacteria</taxon>
        <taxon>Pseudomonadati</taxon>
        <taxon>Bacteroidota</taxon>
        <taxon>Cytophagia</taxon>
        <taxon>Cytophagales</taxon>
        <taxon>Spirosomataceae</taxon>
        <taxon>Runella</taxon>
    </lineage>
</organism>
<proteinExistence type="predicted"/>
<dbReference type="KEGG" id="run:DR864_26360"/>
<accession>A0A344TQT7</accession>
<evidence type="ECO:0000313" key="1">
    <source>
        <dbReference type="EMBL" id="AXE21008.1"/>
    </source>
</evidence>
<dbReference type="AlphaFoldDB" id="A0A344TQT7"/>
<protein>
    <submittedName>
        <fullName evidence="1">Uncharacterized protein</fullName>
    </submittedName>
</protein>
<sequence length="133" mass="15036">MSVRSIVAFLLLANYLLIAGMGGIVQPYEQPSLVLVQTNYDGQFYQECRYVRMDGLEDFLIESLRLREQKEPRPLGHSILVEVNGVDLHCLFYSIVQESAPFSYLFASFTSYYCSSSLSDGVYGMVSPPPWMA</sequence>
<gene>
    <name evidence="1" type="ORF">DR864_26360</name>
</gene>
<name>A0A344TQT7_9BACT</name>
<dbReference type="RefSeq" id="WP_114069771.1">
    <property type="nucleotide sequence ID" value="NZ_CP030850.1"/>
</dbReference>
<reference evidence="1 2" key="1">
    <citation type="submission" date="2018-07" db="EMBL/GenBank/DDBJ databases">
        <title>Genome sequencing of Runella.</title>
        <authorList>
            <person name="Baek M.-G."/>
            <person name="Yi H."/>
        </authorList>
    </citation>
    <scope>NUCLEOTIDE SEQUENCE [LARGE SCALE GENOMIC DNA]</scope>
    <source>
        <strain evidence="1 2">HYN0085</strain>
    </source>
</reference>
<dbReference type="EMBL" id="CP030850">
    <property type="protein sequence ID" value="AXE21008.1"/>
    <property type="molecule type" value="Genomic_DNA"/>
</dbReference>
<dbReference type="Proteomes" id="UP000251993">
    <property type="component" value="Chromosome"/>
</dbReference>